<evidence type="ECO:0000313" key="3">
    <source>
        <dbReference type="EMBL" id="CDJ42440.1"/>
    </source>
</evidence>
<feature type="region of interest" description="Disordered" evidence="1">
    <location>
        <begin position="48"/>
        <end position="105"/>
    </location>
</feature>
<reference evidence="3" key="1">
    <citation type="submission" date="2013-10" db="EMBL/GenBank/DDBJ databases">
        <title>Genomic analysis of the causative agents of coccidiosis in chickens.</title>
        <authorList>
            <person name="Reid A.J."/>
            <person name="Blake D."/>
            <person name="Billington K."/>
            <person name="Browne H."/>
            <person name="Dunn M."/>
            <person name="Hung S."/>
            <person name="Kawahara F."/>
            <person name="Miranda-Saavedra D."/>
            <person name="Mourier T."/>
            <person name="Nagra H."/>
            <person name="Otto T.D."/>
            <person name="Rawlings N."/>
            <person name="Sanchez A."/>
            <person name="Sanders M."/>
            <person name="Subramaniam C."/>
            <person name="Tay Y."/>
            <person name="Dear P."/>
            <person name="Doerig C."/>
            <person name="Gruber A."/>
            <person name="Parkinson J."/>
            <person name="Shirley M."/>
            <person name="Wan K.L."/>
            <person name="Berriman M."/>
            <person name="Tomley F."/>
            <person name="Pain A."/>
        </authorList>
    </citation>
    <scope>NUCLEOTIDE SEQUENCE [LARGE SCALE GENOMIC DNA]</scope>
    <source>
        <strain evidence="3">Houghton</strain>
    </source>
</reference>
<dbReference type="CDD" id="cd00821">
    <property type="entry name" value="PH"/>
    <property type="match status" value="1"/>
</dbReference>
<dbReference type="OrthoDB" id="364608at2759"/>
<feature type="domain" description="PH" evidence="2">
    <location>
        <begin position="137"/>
        <end position="216"/>
    </location>
</feature>
<dbReference type="SUPFAM" id="SSF50729">
    <property type="entry name" value="PH domain-like"/>
    <property type="match status" value="1"/>
</dbReference>
<dbReference type="AlphaFoldDB" id="U6L3X8"/>
<dbReference type="GeneID" id="25252832"/>
<name>U6L3X8_EIMTE</name>
<dbReference type="RefSeq" id="XP_013233190.1">
    <property type="nucleotide sequence ID" value="XM_013377736.1"/>
</dbReference>
<reference evidence="3" key="2">
    <citation type="submission" date="2013-10" db="EMBL/GenBank/DDBJ databases">
        <authorList>
            <person name="Aslett M."/>
        </authorList>
    </citation>
    <scope>NUCLEOTIDE SEQUENCE [LARGE SCALE GENOMIC DNA]</scope>
    <source>
        <strain evidence="3">Houghton</strain>
    </source>
</reference>
<evidence type="ECO:0000313" key="4">
    <source>
        <dbReference type="Proteomes" id="UP000030747"/>
    </source>
</evidence>
<feature type="compositionally biased region" description="Low complexity" evidence="1">
    <location>
        <begin position="48"/>
        <end position="62"/>
    </location>
</feature>
<dbReference type="OMA" id="EWYKGKA"/>
<dbReference type="Proteomes" id="UP000030747">
    <property type="component" value="Unassembled WGS sequence"/>
</dbReference>
<proteinExistence type="predicted"/>
<protein>
    <recommendedName>
        <fullName evidence="2">PH domain-containing protein</fullName>
    </recommendedName>
</protein>
<sequence>MGNSMSCFERWGKRAPDGALFAPKKRNADNPRSPSVFAVPTTAAAAAANGAAAKKAPVPKATSPVERSNRRRQTYSSNAAKAADTEVSSYDEEDDFDETDEEELTTSDVRQKKLLAYRRSLTKIVKLKTHLFNATVKVTCSRDGKEVEWYKGHSGEGGKGKAVGSLPVEKITSVKAQQDNPKGLTINVNNPSPTTFSFTFKTKEERESWEKQLESLQKFMAMI</sequence>
<evidence type="ECO:0000259" key="2">
    <source>
        <dbReference type="Pfam" id="PF00169"/>
    </source>
</evidence>
<gene>
    <name evidence="3" type="ORF">ETH_00018490</name>
</gene>
<accession>U6L3X8</accession>
<keyword evidence="4" id="KW-1185">Reference proteome</keyword>
<feature type="compositionally biased region" description="Acidic residues" evidence="1">
    <location>
        <begin position="89"/>
        <end position="105"/>
    </location>
</feature>
<evidence type="ECO:0000256" key="1">
    <source>
        <dbReference type="SAM" id="MobiDB-lite"/>
    </source>
</evidence>
<organism evidence="3 4">
    <name type="scientific">Eimeria tenella</name>
    <name type="common">Coccidian parasite</name>
    <dbReference type="NCBI Taxonomy" id="5802"/>
    <lineage>
        <taxon>Eukaryota</taxon>
        <taxon>Sar</taxon>
        <taxon>Alveolata</taxon>
        <taxon>Apicomplexa</taxon>
        <taxon>Conoidasida</taxon>
        <taxon>Coccidia</taxon>
        <taxon>Eucoccidiorida</taxon>
        <taxon>Eimeriorina</taxon>
        <taxon>Eimeriidae</taxon>
        <taxon>Eimeria</taxon>
    </lineage>
</organism>
<dbReference type="InterPro" id="IPR001849">
    <property type="entry name" value="PH_domain"/>
</dbReference>
<dbReference type="VEuPathDB" id="ToxoDB:ETH2_0105500"/>
<dbReference type="Pfam" id="PF00169">
    <property type="entry name" value="PH"/>
    <property type="match status" value="1"/>
</dbReference>
<feature type="region of interest" description="Disordered" evidence="1">
    <location>
        <begin position="16"/>
        <end position="36"/>
    </location>
</feature>
<dbReference type="VEuPathDB" id="ToxoDB:ETH_00018490"/>
<dbReference type="EMBL" id="HG675718">
    <property type="protein sequence ID" value="CDJ42440.1"/>
    <property type="molecule type" value="Genomic_DNA"/>
</dbReference>